<dbReference type="PRINTS" id="PR00344">
    <property type="entry name" value="BCTRLSENSOR"/>
</dbReference>
<dbReference type="PANTHER" id="PTHR43711">
    <property type="entry name" value="TWO-COMPONENT HISTIDINE KINASE"/>
    <property type="match status" value="1"/>
</dbReference>
<feature type="transmembrane region" description="Helical" evidence="8">
    <location>
        <begin position="80"/>
        <end position="98"/>
    </location>
</feature>
<dbReference type="Gene3D" id="1.10.287.130">
    <property type="match status" value="1"/>
</dbReference>
<dbReference type="CDD" id="cd00082">
    <property type="entry name" value="HisKA"/>
    <property type="match status" value="1"/>
</dbReference>
<dbReference type="EC" id="2.7.13.3" evidence="2"/>
<keyword evidence="5" id="KW-0418">Kinase</keyword>
<evidence type="ECO:0000313" key="10">
    <source>
        <dbReference type="EMBL" id="NKE70460.1"/>
    </source>
</evidence>
<keyword evidence="11" id="KW-1185">Reference proteome</keyword>
<dbReference type="AlphaFoldDB" id="A0A7X6DNK9"/>
<evidence type="ECO:0000256" key="8">
    <source>
        <dbReference type="SAM" id="Phobius"/>
    </source>
</evidence>
<dbReference type="InterPro" id="IPR005467">
    <property type="entry name" value="His_kinase_dom"/>
</dbReference>
<dbReference type="InterPro" id="IPR036097">
    <property type="entry name" value="HisK_dim/P_sf"/>
</dbReference>
<comment type="catalytic activity">
    <reaction evidence="1">
        <text>ATP + protein L-histidine = ADP + protein N-phospho-L-histidine.</text>
        <dbReference type="EC" id="2.7.13.3"/>
    </reaction>
</comment>
<name>A0A7X6DNK9_9BACT</name>
<dbReference type="SUPFAM" id="SSF47384">
    <property type="entry name" value="Homodimeric domain of signal transducing histidine kinase"/>
    <property type="match status" value="1"/>
</dbReference>
<dbReference type="CDD" id="cd16922">
    <property type="entry name" value="HATPase_EvgS-ArcB-TorS-like"/>
    <property type="match status" value="1"/>
</dbReference>
<dbReference type="InterPro" id="IPR050736">
    <property type="entry name" value="Sensor_HK_Regulatory"/>
</dbReference>
<dbReference type="Gene3D" id="3.30.450.40">
    <property type="match status" value="4"/>
</dbReference>
<keyword evidence="8" id="KW-0472">Membrane</keyword>
<dbReference type="FunFam" id="3.30.565.10:FF:000010">
    <property type="entry name" value="Sensor histidine kinase RcsC"/>
    <property type="match status" value="1"/>
</dbReference>
<evidence type="ECO:0000256" key="5">
    <source>
        <dbReference type="ARBA" id="ARBA00022777"/>
    </source>
</evidence>
<dbReference type="SMART" id="SM00388">
    <property type="entry name" value="HisKA"/>
    <property type="match status" value="1"/>
</dbReference>
<sequence>MKQPAARWILPQPGEEKRVTMAKTAGLLYFFSTAVVWTTLHLFPQSDQSVPRVLDLICLISAVTGCFFLMLDWRRLSIRVFYFTTVLTLFYIAGFVFFSGGAASPYAFLYFLVIFWSSFFLSRKENLTVMIAAFLFTLLPFSYDPAAFSSNTMTLEGIYSFFYFPIGWIINFLSSQKEEAYQKEKATSLERARFASHLETLQQISSRLTAESELDRLIQLILFEGLRLLDFEVAGFLLWRKGEEAFVLRGVANLPPSLVGQKFRRGEGLVGRVAEEKKIVLVYDDPSLNSPIAEIAALQLKTYIGIPIFWKGEVIGAFNMATSQPNKTVTDADRKLGEMLAQQAAVAIENTRLFQQSVEQARRQALLYKVVSAVSSNLPPQEILHRLAQIAAETVHGTFSVLLLKQGEEIVPKGAYQVPPVQIPFFTEAFKIATVQEESPGITAIRERRVVTIPELQSERTIPLPLREEATRFGFLSLVAVPLLFQEESSGALVVYSGEAGAFRPHEIEILSAIASEAATAVHYLKWLEERDRHLARTEALREIAQEIGAQSNWLAVLDLVVQRGCSLMEMEKGGIVLQDRDGASYVMQVSVGPSSPEAGERVAPDEMIGPILREKKNITIEDHPDFFEALPLFRGRSVQSAIGTPILVKGEAVGVLFFLTAQRGRSLSREDGKTIEILARYASIAIENERLHAETAALHERFALLTKEISLSRNLDQVFFHIAEGLKRHVSYSRLSIGFRDESLKEIQLLRIEQQNRIGTARWPQEQSAIDWVLAHQRPLIRPDLGASQIYVEDRFLFEEGIRSYAILPVVLKGVVIATLNLKSDRPGAYSDTLIESLLPFANHLAPFIENARLFQELTHKKREAEEASRLKTEFLSNVSHELRTPLNAVIGYTHLLQDEIYGPLRDRQKEPLSSIRRNAASLLSLINNLLDLSKIEAGKIEVNLEEFDLEELLQEVFENVKPLLHEKAVEVHWRLAGPLAPLWSDPQRVRQIFLNLFSNAIKFTDRGSITISAANQSMPRGIVLSVEDTGIGMREEDLPSIFDPFRQVDGSLTRSAEGTGLGLTIVKKALNLIEGTIEVESAFGKGSRFTVFLPHLATKKDQNPQSRPRPGRIATQ</sequence>
<dbReference type="SUPFAM" id="SSF55874">
    <property type="entry name" value="ATPase domain of HSP90 chaperone/DNA topoisomerase II/histidine kinase"/>
    <property type="match status" value="1"/>
</dbReference>
<keyword evidence="8" id="KW-0812">Transmembrane</keyword>
<keyword evidence="4" id="KW-0808">Transferase</keyword>
<feature type="transmembrane region" description="Helical" evidence="8">
    <location>
        <begin position="52"/>
        <end position="73"/>
    </location>
</feature>
<dbReference type="GO" id="GO:0000155">
    <property type="term" value="F:phosphorelay sensor kinase activity"/>
    <property type="evidence" value="ECO:0007669"/>
    <property type="project" value="InterPro"/>
</dbReference>
<evidence type="ECO:0000256" key="7">
    <source>
        <dbReference type="SAM" id="MobiDB-lite"/>
    </source>
</evidence>
<dbReference type="SMART" id="SM00387">
    <property type="entry name" value="HATPase_c"/>
    <property type="match status" value="1"/>
</dbReference>
<dbReference type="Pfam" id="PF01590">
    <property type="entry name" value="GAF"/>
    <property type="match status" value="3"/>
</dbReference>
<feature type="transmembrane region" description="Helical" evidence="8">
    <location>
        <begin position="104"/>
        <end position="121"/>
    </location>
</feature>
<dbReference type="Pfam" id="PF02518">
    <property type="entry name" value="HATPase_c"/>
    <property type="match status" value="1"/>
</dbReference>
<proteinExistence type="predicted"/>
<dbReference type="Gene3D" id="3.30.565.10">
    <property type="entry name" value="Histidine kinase-like ATPase, C-terminal domain"/>
    <property type="match status" value="1"/>
</dbReference>
<organism evidence="10 11">
    <name type="scientific">Candidatus Manganitrophus noduliformans</name>
    <dbReference type="NCBI Taxonomy" id="2606439"/>
    <lineage>
        <taxon>Bacteria</taxon>
        <taxon>Pseudomonadati</taxon>
        <taxon>Nitrospirota</taxon>
        <taxon>Nitrospiria</taxon>
        <taxon>Candidatus Troglogloeales</taxon>
        <taxon>Candidatus Manganitrophaceae</taxon>
        <taxon>Candidatus Manganitrophus</taxon>
    </lineage>
</organism>
<evidence type="ECO:0000256" key="3">
    <source>
        <dbReference type="ARBA" id="ARBA00022553"/>
    </source>
</evidence>
<dbReference type="InterPro" id="IPR036890">
    <property type="entry name" value="HATPase_C_sf"/>
</dbReference>
<comment type="caution">
    <text evidence="10">The sequence shown here is derived from an EMBL/GenBank/DDBJ whole genome shotgun (WGS) entry which is preliminary data.</text>
</comment>
<evidence type="ECO:0000313" key="11">
    <source>
        <dbReference type="Proteomes" id="UP000534783"/>
    </source>
</evidence>
<feature type="transmembrane region" description="Helical" evidence="8">
    <location>
        <begin position="126"/>
        <end position="143"/>
    </location>
</feature>
<keyword evidence="6" id="KW-0902">Two-component regulatory system</keyword>
<feature type="transmembrane region" description="Helical" evidence="8">
    <location>
        <begin position="21"/>
        <end position="40"/>
    </location>
</feature>
<reference evidence="10 11" key="1">
    <citation type="journal article" date="2020" name="Nature">
        <title>Bacterial chemolithoautotrophy via manganese oxidation.</title>
        <authorList>
            <person name="Yu H."/>
            <person name="Leadbetter J.R."/>
        </authorList>
    </citation>
    <scope>NUCLEOTIDE SEQUENCE [LARGE SCALE GENOMIC DNA]</scope>
    <source>
        <strain evidence="10 11">Mn-1</strain>
    </source>
</reference>
<evidence type="ECO:0000256" key="1">
    <source>
        <dbReference type="ARBA" id="ARBA00000085"/>
    </source>
</evidence>
<dbReference type="InterPro" id="IPR003018">
    <property type="entry name" value="GAF"/>
</dbReference>
<evidence type="ECO:0000256" key="6">
    <source>
        <dbReference type="ARBA" id="ARBA00023012"/>
    </source>
</evidence>
<dbReference type="SMART" id="SM00065">
    <property type="entry name" value="GAF"/>
    <property type="match status" value="4"/>
</dbReference>
<dbReference type="Proteomes" id="UP000534783">
    <property type="component" value="Unassembled WGS sequence"/>
</dbReference>
<dbReference type="EMBL" id="VTOW01000001">
    <property type="protein sequence ID" value="NKE70460.1"/>
    <property type="molecule type" value="Genomic_DNA"/>
</dbReference>
<evidence type="ECO:0000256" key="2">
    <source>
        <dbReference type="ARBA" id="ARBA00012438"/>
    </source>
</evidence>
<gene>
    <name evidence="10" type="ORF">MNODULE_06875</name>
</gene>
<feature type="region of interest" description="Disordered" evidence="7">
    <location>
        <begin position="1099"/>
        <end position="1118"/>
    </location>
</feature>
<dbReference type="SUPFAM" id="SSF55781">
    <property type="entry name" value="GAF domain-like"/>
    <property type="match status" value="4"/>
</dbReference>
<keyword evidence="3" id="KW-0597">Phosphoprotein</keyword>
<evidence type="ECO:0000256" key="4">
    <source>
        <dbReference type="ARBA" id="ARBA00022679"/>
    </source>
</evidence>
<accession>A0A7X6DNK9</accession>
<dbReference type="InterPro" id="IPR003661">
    <property type="entry name" value="HisK_dim/P_dom"/>
</dbReference>
<protein>
    <recommendedName>
        <fullName evidence="2">histidine kinase</fullName>
        <ecNumber evidence="2">2.7.13.3</ecNumber>
    </recommendedName>
</protein>
<dbReference type="PANTHER" id="PTHR43711:SF31">
    <property type="entry name" value="HISTIDINE KINASE"/>
    <property type="match status" value="1"/>
</dbReference>
<dbReference type="InterPro" id="IPR003594">
    <property type="entry name" value="HATPase_dom"/>
</dbReference>
<dbReference type="InterPro" id="IPR029016">
    <property type="entry name" value="GAF-like_dom_sf"/>
</dbReference>
<dbReference type="Pfam" id="PF00512">
    <property type="entry name" value="HisKA"/>
    <property type="match status" value="1"/>
</dbReference>
<evidence type="ECO:0000259" key="9">
    <source>
        <dbReference type="PROSITE" id="PS50109"/>
    </source>
</evidence>
<dbReference type="InterPro" id="IPR004358">
    <property type="entry name" value="Sig_transdc_His_kin-like_C"/>
</dbReference>
<dbReference type="Pfam" id="PF13185">
    <property type="entry name" value="GAF_2"/>
    <property type="match status" value="1"/>
</dbReference>
<keyword evidence="8" id="KW-1133">Transmembrane helix</keyword>
<dbReference type="PROSITE" id="PS50109">
    <property type="entry name" value="HIS_KIN"/>
    <property type="match status" value="1"/>
</dbReference>
<feature type="domain" description="Histidine kinase" evidence="9">
    <location>
        <begin position="879"/>
        <end position="1099"/>
    </location>
</feature>